<dbReference type="KEGG" id="tpro:Ga0080559_TMP654"/>
<protein>
    <submittedName>
        <fullName evidence="2">Heparinase II/III</fullName>
    </submittedName>
</protein>
<keyword evidence="3" id="KW-1185">Reference proteome</keyword>
<sequence>MSTQGSWSAAATRFLNRFHARMAARARPATAFVSQPEPRSTGSYSRGRQLCAGNLMFAGHLVEAPGAMIWDIDPPDAAWEEEIHGFRWLDDLAAVGDARARLVAQDWLWGWIERYGNGRGDGWTPEAVGRRLIRAIHHALFVLRGIDPDRSARFYRSLAAQTIFLSRRWHSAAPGLPRFEALTGLLYAGLSFEGMDAHVEPAREALGAECARQVDAQGGIPTRNPEELLEVFTLLTWAQSALEDADRTPDEEHLAAIARIAPTLRRLRHADGGLARFQGGGRGLEGRLETALAASGVRARHAEGLAMGYARLSGGRTSLIVDAAPPPGGRGLGRRACLDACLRTDLGPAPAGGELRLGRGLRRGLASRRAGDAVAFHALPRRLFQRATVRAAPGGWRRARIARGCPRKRSGRDHPCRDRPAVRRRA</sequence>
<gene>
    <name evidence="2" type="ORF">Ga0080559_TMP654</name>
</gene>
<dbReference type="Proteomes" id="UP000186559">
    <property type="component" value="Chromosome"/>
</dbReference>
<dbReference type="STRING" id="1229727.Ga0080559_TMP654"/>
<name>A0A1U7D030_9RHOB</name>
<evidence type="ECO:0000256" key="1">
    <source>
        <dbReference type="SAM" id="MobiDB-lite"/>
    </source>
</evidence>
<dbReference type="EMBL" id="CP014796">
    <property type="protein sequence ID" value="APX21450.1"/>
    <property type="molecule type" value="Genomic_DNA"/>
</dbReference>
<reference evidence="2 3" key="1">
    <citation type="submission" date="2016-03" db="EMBL/GenBank/DDBJ databases">
        <title>Deep-sea bacteria in the southern Pacific.</title>
        <authorList>
            <person name="Tang K."/>
        </authorList>
    </citation>
    <scope>NUCLEOTIDE SEQUENCE [LARGE SCALE GENOMIC DNA]</scope>
    <source>
        <strain evidence="2 3">JLT2016</strain>
    </source>
</reference>
<accession>A0A1U7D030</accession>
<dbReference type="AlphaFoldDB" id="A0A1U7D030"/>
<evidence type="ECO:0000313" key="3">
    <source>
        <dbReference type="Proteomes" id="UP000186559"/>
    </source>
</evidence>
<dbReference type="Gene3D" id="1.50.10.100">
    <property type="entry name" value="Chondroitin AC/alginate lyase"/>
    <property type="match status" value="1"/>
</dbReference>
<dbReference type="InterPro" id="IPR008929">
    <property type="entry name" value="Chondroitin_lyas"/>
</dbReference>
<evidence type="ECO:0000313" key="2">
    <source>
        <dbReference type="EMBL" id="APX21450.1"/>
    </source>
</evidence>
<proteinExistence type="predicted"/>
<feature type="region of interest" description="Disordered" evidence="1">
    <location>
        <begin position="405"/>
        <end position="426"/>
    </location>
</feature>
<feature type="compositionally biased region" description="Basic and acidic residues" evidence="1">
    <location>
        <begin position="412"/>
        <end position="426"/>
    </location>
</feature>
<organism evidence="2 3">
    <name type="scientific">Salipiger profundus</name>
    <dbReference type="NCBI Taxonomy" id="1229727"/>
    <lineage>
        <taxon>Bacteria</taxon>
        <taxon>Pseudomonadati</taxon>
        <taxon>Pseudomonadota</taxon>
        <taxon>Alphaproteobacteria</taxon>
        <taxon>Rhodobacterales</taxon>
        <taxon>Roseobacteraceae</taxon>
        <taxon>Salipiger</taxon>
    </lineage>
</organism>